<sequence>MGSVSSEDELDQLSERFEFDSYSLSADVSESESSSSFSCRRYDHQGTSTSFPSSPLAGPQFRDGYISLPPLPIMLPPVVGGRHVTFPTDKAEKPENDLSEVEMMKELFAKLLLGEDMSGGGKGVCTALAISNAITDLYASVFGELWKLEPLAPQKRSMWHREMELLLCVSDSILELVPSMQDFPSGATFEVMVPRPRSDIYVNLPALKKLDTMLLSILDEFCTSEFCYVDRGVVVAAGDETETFPFSSSSSRLSSSQEEKWWLPFPKIPQNGLSEDTRRRLQQCRECTNQILKAAKAINSSVLTEMEIPNAYLESLPKSGKACLGENIYRHITAHRFSPDFLLDYLDLSSEYSTLEIANRIEAAAHIWRKKCLQKQKVHARVGKKSSWGGKVKGFVGEAQRSKLLARRAETLLHSLRLRFPALPQTTLDMNKIQYNKDVGHSIIESYSRVMESLAFSIMARIDDLLYVDDATKQRAAAESSSLYDQGRLEGALPKQKWMSSSSFSFQHNLSASPSLLSKFDSFHKKLRISSARRHHFAKKSKLKDSPIQTLQKLTF</sequence>
<keyword evidence="1 2" id="KW-0344">Guanine-nucleotide releasing factor</keyword>
<name>A0ABQ9LDA5_HEVBR</name>
<reference evidence="5 6" key="1">
    <citation type="journal article" date="2023" name="Plant Biotechnol. J.">
        <title>Chromosome-level wild Hevea brasiliensis genome provides new tools for genomic-assisted breeding and valuable loci to elevate rubber yield.</title>
        <authorList>
            <person name="Cheng H."/>
            <person name="Song X."/>
            <person name="Hu Y."/>
            <person name="Wu T."/>
            <person name="Yang Q."/>
            <person name="An Z."/>
            <person name="Feng S."/>
            <person name="Deng Z."/>
            <person name="Wu W."/>
            <person name="Zeng X."/>
            <person name="Tu M."/>
            <person name="Wang X."/>
            <person name="Huang H."/>
        </authorList>
    </citation>
    <scope>NUCLEOTIDE SEQUENCE [LARGE SCALE GENOMIC DNA]</scope>
    <source>
        <strain evidence="5">MT/VB/25A 57/8</strain>
    </source>
</reference>
<evidence type="ECO:0000313" key="6">
    <source>
        <dbReference type="Proteomes" id="UP001174677"/>
    </source>
</evidence>
<dbReference type="Proteomes" id="UP001174677">
    <property type="component" value="Chromosome 12"/>
</dbReference>
<dbReference type="PANTHER" id="PTHR33101">
    <property type="entry name" value="ROP GUANINE NUCLEOTIDE EXCHANGE FACTOR 1"/>
    <property type="match status" value="1"/>
</dbReference>
<evidence type="ECO:0000256" key="2">
    <source>
        <dbReference type="PROSITE-ProRule" id="PRU00663"/>
    </source>
</evidence>
<feature type="region of interest" description="Disordered" evidence="3">
    <location>
        <begin position="23"/>
        <end position="54"/>
    </location>
</feature>
<proteinExistence type="predicted"/>
<accession>A0ABQ9LDA5</accession>
<dbReference type="PROSITE" id="PS51334">
    <property type="entry name" value="PRONE"/>
    <property type="match status" value="1"/>
</dbReference>
<protein>
    <recommendedName>
        <fullName evidence="4">PRONE domain-containing protein</fullName>
    </recommendedName>
</protein>
<evidence type="ECO:0000313" key="5">
    <source>
        <dbReference type="EMBL" id="KAJ9165899.1"/>
    </source>
</evidence>
<evidence type="ECO:0000256" key="1">
    <source>
        <dbReference type="ARBA" id="ARBA00022658"/>
    </source>
</evidence>
<dbReference type="Gene3D" id="1.20.58.2010">
    <property type="entry name" value="PRONE domain, subdomain 1"/>
    <property type="match status" value="2"/>
</dbReference>
<dbReference type="InterPro" id="IPR038937">
    <property type="entry name" value="RopGEF"/>
</dbReference>
<dbReference type="EMBL" id="JARPOI010000012">
    <property type="protein sequence ID" value="KAJ9165899.1"/>
    <property type="molecule type" value="Genomic_DNA"/>
</dbReference>
<organism evidence="5 6">
    <name type="scientific">Hevea brasiliensis</name>
    <name type="common">Para rubber tree</name>
    <name type="synonym">Siphonia brasiliensis</name>
    <dbReference type="NCBI Taxonomy" id="3981"/>
    <lineage>
        <taxon>Eukaryota</taxon>
        <taxon>Viridiplantae</taxon>
        <taxon>Streptophyta</taxon>
        <taxon>Embryophyta</taxon>
        <taxon>Tracheophyta</taxon>
        <taxon>Spermatophyta</taxon>
        <taxon>Magnoliopsida</taxon>
        <taxon>eudicotyledons</taxon>
        <taxon>Gunneridae</taxon>
        <taxon>Pentapetalae</taxon>
        <taxon>rosids</taxon>
        <taxon>fabids</taxon>
        <taxon>Malpighiales</taxon>
        <taxon>Euphorbiaceae</taxon>
        <taxon>Crotonoideae</taxon>
        <taxon>Micrandreae</taxon>
        <taxon>Hevea</taxon>
    </lineage>
</organism>
<evidence type="ECO:0000256" key="3">
    <source>
        <dbReference type="SAM" id="MobiDB-lite"/>
    </source>
</evidence>
<dbReference type="Pfam" id="PF03759">
    <property type="entry name" value="PRONE"/>
    <property type="match status" value="1"/>
</dbReference>
<comment type="caution">
    <text evidence="5">The sequence shown here is derived from an EMBL/GenBank/DDBJ whole genome shotgun (WGS) entry which is preliminary data.</text>
</comment>
<feature type="compositionally biased region" description="Low complexity" evidence="3">
    <location>
        <begin position="23"/>
        <end position="38"/>
    </location>
</feature>
<dbReference type="InterPro" id="IPR005512">
    <property type="entry name" value="PRONE_dom"/>
</dbReference>
<keyword evidence="6" id="KW-1185">Reference proteome</keyword>
<dbReference type="PANTHER" id="PTHR33101:SF50">
    <property type="entry name" value="ROP GUANINE NUCLEOTIDE EXCHANGE FACTOR 1-LIKE"/>
    <property type="match status" value="1"/>
</dbReference>
<evidence type="ECO:0000259" key="4">
    <source>
        <dbReference type="PROSITE" id="PS51334"/>
    </source>
</evidence>
<feature type="domain" description="PRONE" evidence="4">
    <location>
        <begin position="91"/>
        <end position="479"/>
    </location>
</feature>
<gene>
    <name evidence="5" type="ORF">P3X46_020715</name>
</gene>